<keyword evidence="9" id="KW-0325">Glycoprotein</keyword>
<keyword evidence="7 12" id="KW-0472">Membrane</keyword>
<evidence type="ECO:0000256" key="2">
    <source>
        <dbReference type="ARBA" id="ARBA00022448"/>
    </source>
</evidence>
<keyword evidence="5 12" id="KW-1133">Transmembrane helix</keyword>
<evidence type="ECO:0000256" key="11">
    <source>
        <dbReference type="ARBA" id="ARBA00023303"/>
    </source>
</evidence>
<dbReference type="GO" id="GO:0005886">
    <property type="term" value="C:plasma membrane"/>
    <property type="evidence" value="ECO:0007669"/>
    <property type="project" value="UniProtKB-SubCell"/>
</dbReference>
<dbReference type="Gene3D" id="3.40.190.10">
    <property type="entry name" value="Periplasmic binding protein-like II"/>
    <property type="match status" value="1"/>
</dbReference>
<dbReference type="Proteomes" id="UP001292094">
    <property type="component" value="Unassembled WGS sequence"/>
</dbReference>
<evidence type="ECO:0000256" key="1">
    <source>
        <dbReference type="ARBA" id="ARBA00004651"/>
    </source>
</evidence>
<dbReference type="InterPro" id="IPR052192">
    <property type="entry name" value="Insect_Ionotropic_Sensory_Rcpt"/>
</dbReference>
<keyword evidence="10" id="KW-1071">Ligand-gated ion channel</keyword>
<dbReference type="SMART" id="SM00918">
    <property type="entry name" value="Lig_chan-Glu_bd"/>
    <property type="match status" value="1"/>
</dbReference>
<reference evidence="14" key="1">
    <citation type="submission" date="2023-11" db="EMBL/GenBank/DDBJ databases">
        <title>Genome assemblies of two species of porcelain crab, Petrolisthes cinctipes and Petrolisthes manimaculis (Anomura: Porcellanidae).</title>
        <authorList>
            <person name="Angst P."/>
        </authorList>
    </citation>
    <scope>NUCLEOTIDE SEQUENCE</scope>
    <source>
        <strain evidence="14">PB745_02</strain>
        <tissue evidence="14">Gill</tissue>
    </source>
</reference>
<proteinExistence type="predicted"/>
<feature type="transmembrane region" description="Helical" evidence="12">
    <location>
        <begin position="300"/>
        <end position="319"/>
    </location>
</feature>
<keyword evidence="11" id="KW-0407">Ion channel</keyword>
<sequence>MLWWLIFLASTVALSPDLWKQQVRRIGEVVSGPTQNMSYILHLDPTLPEEVQRAVLQEIHHMPHLILTLGHNFSFWISPHNSIHIALLTKKHQKLVNYPPPRSLLLLALDSEVDASLLTEVGNSVKNLAFISAKGTVYTLLPFYSPRPVMLGYWHSIHFNLWDILSKNRLRHFHHHAFHLAGWNADRPFLYTNDYNGGIHAGVAVEMLNSLSRPLNFTYTLTKEPPDLEWGNFINGTWTGLLGMVDRGHKNFTVNSLYPSTERHRDFELSPPCWADGYAAFLLRPRPLPAWSNMHRPFTLPVWGAFLTIMVPAYLFLYLQVSTVTSSLTNVSVHKGNAFNLERLSSIPSLYSLGSSCILYPLNFQCH</sequence>
<keyword evidence="2" id="KW-0813">Transport</keyword>
<keyword evidence="4 12" id="KW-0812">Transmembrane</keyword>
<feature type="domain" description="Ionotropic glutamate receptor L-glutamate and glycine-binding" evidence="13">
    <location>
        <begin position="188"/>
        <end position="247"/>
    </location>
</feature>
<evidence type="ECO:0000256" key="7">
    <source>
        <dbReference type="ARBA" id="ARBA00023136"/>
    </source>
</evidence>
<evidence type="ECO:0000256" key="4">
    <source>
        <dbReference type="ARBA" id="ARBA00022692"/>
    </source>
</evidence>
<organism evidence="14 15">
    <name type="scientific">Petrolisthes manimaculis</name>
    <dbReference type="NCBI Taxonomy" id="1843537"/>
    <lineage>
        <taxon>Eukaryota</taxon>
        <taxon>Metazoa</taxon>
        <taxon>Ecdysozoa</taxon>
        <taxon>Arthropoda</taxon>
        <taxon>Crustacea</taxon>
        <taxon>Multicrustacea</taxon>
        <taxon>Malacostraca</taxon>
        <taxon>Eumalacostraca</taxon>
        <taxon>Eucarida</taxon>
        <taxon>Decapoda</taxon>
        <taxon>Pleocyemata</taxon>
        <taxon>Anomura</taxon>
        <taxon>Galatheoidea</taxon>
        <taxon>Porcellanidae</taxon>
        <taxon>Petrolisthes</taxon>
    </lineage>
</organism>
<name>A0AAE1QDB4_9EUCA</name>
<evidence type="ECO:0000313" key="14">
    <source>
        <dbReference type="EMBL" id="KAK4323037.1"/>
    </source>
</evidence>
<dbReference type="AlphaFoldDB" id="A0AAE1QDB4"/>
<keyword evidence="6" id="KW-0406">Ion transport</keyword>
<evidence type="ECO:0000256" key="10">
    <source>
        <dbReference type="ARBA" id="ARBA00023286"/>
    </source>
</evidence>
<evidence type="ECO:0000256" key="12">
    <source>
        <dbReference type="SAM" id="Phobius"/>
    </source>
</evidence>
<comment type="caution">
    <text evidence="14">The sequence shown here is derived from an EMBL/GenBank/DDBJ whole genome shotgun (WGS) entry which is preliminary data.</text>
</comment>
<evidence type="ECO:0000256" key="9">
    <source>
        <dbReference type="ARBA" id="ARBA00023180"/>
    </source>
</evidence>
<accession>A0AAE1QDB4</accession>
<evidence type="ECO:0000256" key="5">
    <source>
        <dbReference type="ARBA" id="ARBA00022989"/>
    </source>
</evidence>
<dbReference type="InterPro" id="IPR019594">
    <property type="entry name" value="Glu/Gly-bd"/>
</dbReference>
<dbReference type="SUPFAM" id="SSF53850">
    <property type="entry name" value="Periplasmic binding protein-like II"/>
    <property type="match status" value="1"/>
</dbReference>
<evidence type="ECO:0000256" key="3">
    <source>
        <dbReference type="ARBA" id="ARBA00022475"/>
    </source>
</evidence>
<evidence type="ECO:0000259" key="13">
    <source>
        <dbReference type="SMART" id="SM00918"/>
    </source>
</evidence>
<protein>
    <recommendedName>
        <fullName evidence="13">Ionotropic glutamate receptor L-glutamate and glycine-binding domain-containing protein</fullName>
    </recommendedName>
</protein>
<keyword evidence="8" id="KW-0675">Receptor</keyword>
<dbReference type="GO" id="GO:0015276">
    <property type="term" value="F:ligand-gated monoatomic ion channel activity"/>
    <property type="evidence" value="ECO:0007669"/>
    <property type="project" value="InterPro"/>
</dbReference>
<gene>
    <name evidence="14" type="ORF">Pmani_006221</name>
</gene>
<dbReference type="Pfam" id="PF10613">
    <property type="entry name" value="Lig_chan-Glu_bd"/>
    <property type="match status" value="1"/>
</dbReference>
<dbReference type="PANTHER" id="PTHR42643">
    <property type="entry name" value="IONOTROPIC RECEPTOR 20A-RELATED"/>
    <property type="match status" value="1"/>
</dbReference>
<evidence type="ECO:0000256" key="8">
    <source>
        <dbReference type="ARBA" id="ARBA00023170"/>
    </source>
</evidence>
<evidence type="ECO:0000313" key="15">
    <source>
        <dbReference type="Proteomes" id="UP001292094"/>
    </source>
</evidence>
<keyword evidence="15" id="KW-1185">Reference proteome</keyword>
<dbReference type="PANTHER" id="PTHR42643:SF24">
    <property type="entry name" value="IONOTROPIC RECEPTOR 60A"/>
    <property type="match status" value="1"/>
</dbReference>
<evidence type="ECO:0000256" key="6">
    <source>
        <dbReference type="ARBA" id="ARBA00023065"/>
    </source>
</evidence>
<comment type="subcellular location">
    <subcellularLocation>
        <location evidence="1">Cell membrane</location>
        <topology evidence="1">Multi-pass membrane protein</topology>
    </subcellularLocation>
</comment>
<dbReference type="EMBL" id="JAWZYT010000477">
    <property type="protein sequence ID" value="KAK4323037.1"/>
    <property type="molecule type" value="Genomic_DNA"/>
</dbReference>
<keyword evidence="3" id="KW-1003">Cell membrane</keyword>